<dbReference type="Proteomes" id="UP000483820">
    <property type="component" value="Chromosome II"/>
</dbReference>
<dbReference type="GeneID" id="78774459"/>
<gene>
    <name evidence="1" type="ORF">GCK72_007584</name>
</gene>
<evidence type="ECO:0000313" key="2">
    <source>
        <dbReference type="Proteomes" id="UP000483820"/>
    </source>
</evidence>
<dbReference type="AlphaFoldDB" id="A0A6A5HJG3"/>
<dbReference type="CTD" id="78774459"/>
<reference evidence="1 2" key="1">
    <citation type="submission" date="2019-12" db="EMBL/GenBank/DDBJ databases">
        <title>Chromosome-level assembly of the Caenorhabditis remanei genome.</title>
        <authorList>
            <person name="Teterina A.A."/>
            <person name="Willis J.H."/>
            <person name="Phillips P.C."/>
        </authorList>
    </citation>
    <scope>NUCLEOTIDE SEQUENCE [LARGE SCALE GENOMIC DNA]</scope>
    <source>
        <strain evidence="1 2">PX506</strain>
        <tissue evidence="1">Whole organism</tissue>
    </source>
</reference>
<sequence>MDVWKLLQMVPTFKNFQIKSEDLLKILEPLDWDDDWPESQITWRYARVDSFDGAERNIEKEMNILLGKNGEAGKQEHINGHNDDSFGIMEFLNPLQKFFACALINDTSTNLTVQICLLGPQGRVALFDTSKNQSNYVPGSKCDRRYKNDKKLCVALSRREESYQGSQEDFVEDVNQIRNQYAYKFSVHNMHQLIWSEDLVKTLESFEYTNPRPDAPQTTWRYTAITTYSEKPYIEYGLKKFFEDSVESQEKQIDEQVDKTVWLLEFLNPRQKFIGCGPKPDGNRIVIVCLMGPEGNYTHLNSTRLSIDAPESECDDGYKRYKGLCSIPTTTTPPQETKQTAAPQVASAGNQIHKFYVVIFVIESRGLVDILKPLDWRESQPEAQKTWRYAKLELNETAIGEKNTHFGLWKKKRPGIFLYFILIKNYQYMGREAENESLTRPFKGWVKIWSNHLLKILEPLNMDNTPLPEAGKTWRYAGLESFRIAINRTKYANITKGYVERYSMQELEFLNPLQRFVAFGSKTQLEKIFLAFLVGPEGRYTIFGASGNSKKVPGSECHKRYKNDDGLCVPNNEKEESYYGHPRDIIEDVNQIRKDYSNKYNVPNMHQLRYMNESGVCVAIKPEEESYFGRQSDFMSDINQIRRRYAKEYRLSNMHALTWNDKLAEVLEPLGMDDVKAQAKKTWRYGAINTYDNTIYHIKADVTQFFEMNRTAKKVHIEYLSYKGTMDRLEFLNPLQNTIACGRKEEKGTYIICLLGPEGNFTIFDTTFQSQLSAGSKCNKGYYNEDGLCSVQIPTQEPIIDYRKMAEEERNKALTEEPEPEPILENHANGICLSFLLAFLLANLIFNI</sequence>
<dbReference type="KEGG" id="crq:GCK72_007584"/>
<organism evidence="1 2">
    <name type="scientific">Caenorhabditis remanei</name>
    <name type="common">Caenorhabditis vulgaris</name>
    <dbReference type="NCBI Taxonomy" id="31234"/>
    <lineage>
        <taxon>Eukaryota</taxon>
        <taxon>Metazoa</taxon>
        <taxon>Ecdysozoa</taxon>
        <taxon>Nematoda</taxon>
        <taxon>Chromadorea</taxon>
        <taxon>Rhabditida</taxon>
        <taxon>Rhabditina</taxon>
        <taxon>Rhabditomorpha</taxon>
        <taxon>Rhabditoidea</taxon>
        <taxon>Rhabditidae</taxon>
        <taxon>Peloderinae</taxon>
        <taxon>Caenorhabditis</taxon>
    </lineage>
</organism>
<protein>
    <submittedName>
        <fullName evidence="1">Uncharacterized protein</fullName>
    </submittedName>
</protein>
<accession>A0A6A5HJG3</accession>
<evidence type="ECO:0000313" key="1">
    <source>
        <dbReference type="EMBL" id="KAF1767625.1"/>
    </source>
</evidence>
<dbReference type="Gene3D" id="3.40.33.10">
    <property type="entry name" value="CAP"/>
    <property type="match status" value="2"/>
</dbReference>
<dbReference type="RefSeq" id="XP_053590507.1">
    <property type="nucleotide sequence ID" value="XM_053726313.1"/>
</dbReference>
<proteinExistence type="predicted"/>
<dbReference type="EMBL" id="WUAV01000002">
    <property type="protein sequence ID" value="KAF1767625.1"/>
    <property type="molecule type" value="Genomic_DNA"/>
</dbReference>
<dbReference type="InterPro" id="IPR035940">
    <property type="entry name" value="CAP_sf"/>
</dbReference>
<comment type="caution">
    <text evidence="1">The sequence shown here is derived from an EMBL/GenBank/DDBJ whole genome shotgun (WGS) entry which is preliminary data.</text>
</comment>
<name>A0A6A5HJG3_CAERE</name>